<accession>A0A9P4HFU2</accession>
<organism evidence="2 3">
    <name type="scientific">Setomelanomma holmii</name>
    <dbReference type="NCBI Taxonomy" id="210430"/>
    <lineage>
        <taxon>Eukaryota</taxon>
        <taxon>Fungi</taxon>
        <taxon>Dikarya</taxon>
        <taxon>Ascomycota</taxon>
        <taxon>Pezizomycotina</taxon>
        <taxon>Dothideomycetes</taxon>
        <taxon>Pleosporomycetidae</taxon>
        <taxon>Pleosporales</taxon>
        <taxon>Pleosporineae</taxon>
        <taxon>Phaeosphaeriaceae</taxon>
        <taxon>Setomelanomma</taxon>
    </lineage>
</organism>
<feature type="region of interest" description="Disordered" evidence="1">
    <location>
        <begin position="149"/>
        <end position="174"/>
    </location>
</feature>
<feature type="compositionally biased region" description="Polar residues" evidence="1">
    <location>
        <begin position="157"/>
        <end position="170"/>
    </location>
</feature>
<evidence type="ECO:0000313" key="3">
    <source>
        <dbReference type="Proteomes" id="UP000799777"/>
    </source>
</evidence>
<dbReference type="AlphaFoldDB" id="A0A9P4HFU2"/>
<gene>
    <name evidence="2" type="ORF">EK21DRAFT_85436</name>
</gene>
<sequence>MTYTIFSFVQTARTRITDRGYGTNYSWPEAIGILLCAHDITVNFVYPPARSGHFITGLNCPRYMPSYTLLTIFAFLPLVSHLVVPLGPCCARVNLLGVQVVFTTTTLPPRNKPTAASHTRIFDPCTPSRRRLILAPAFCQLGSARAAASEHKKGSPPSASVSLSPHSTKSPQPPKISGHFKHSLFFNIPPPSQLSIIAPSLIMTSTSSHSVIHVITTSFNHENIT</sequence>
<protein>
    <submittedName>
        <fullName evidence="2">Uncharacterized protein</fullName>
    </submittedName>
</protein>
<keyword evidence="3" id="KW-1185">Reference proteome</keyword>
<dbReference type="Proteomes" id="UP000799777">
    <property type="component" value="Unassembled WGS sequence"/>
</dbReference>
<comment type="caution">
    <text evidence="2">The sequence shown here is derived from an EMBL/GenBank/DDBJ whole genome shotgun (WGS) entry which is preliminary data.</text>
</comment>
<proteinExistence type="predicted"/>
<name>A0A9P4HFU2_9PLEO</name>
<evidence type="ECO:0000313" key="2">
    <source>
        <dbReference type="EMBL" id="KAF2034391.1"/>
    </source>
</evidence>
<reference evidence="2" key="1">
    <citation type="journal article" date="2020" name="Stud. Mycol.">
        <title>101 Dothideomycetes genomes: a test case for predicting lifestyles and emergence of pathogens.</title>
        <authorList>
            <person name="Haridas S."/>
            <person name="Albert R."/>
            <person name="Binder M."/>
            <person name="Bloem J."/>
            <person name="Labutti K."/>
            <person name="Salamov A."/>
            <person name="Andreopoulos B."/>
            <person name="Baker S."/>
            <person name="Barry K."/>
            <person name="Bills G."/>
            <person name="Bluhm B."/>
            <person name="Cannon C."/>
            <person name="Castanera R."/>
            <person name="Culley D."/>
            <person name="Daum C."/>
            <person name="Ezra D."/>
            <person name="Gonzalez J."/>
            <person name="Henrissat B."/>
            <person name="Kuo A."/>
            <person name="Liang C."/>
            <person name="Lipzen A."/>
            <person name="Lutzoni F."/>
            <person name="Magnuson J."/>
            <person name="Mondo S."/>
            <person name="Nolan M."/>
            <person name="Ohm R."/>
            <person name="Pangilinan J."/>
            <person name="Park H.-J."/>
            <person name="Ramirez L."/>
            <person name="Alfaro M."/>
            <person name="Sun H."/>
            <person name="Tritt A."/>
            <person name="Yoshinaga Y."/>
            <person name="Zwiers L.-H."/>
            <person name="Turgeon B."/>
            <person name="Goodwin S."/>
            <person name="Spatafora J."/>
            <person name="Crous P."/>
            <person name="Grigoriev I."/>
        </authorList>
    </citation>
    <scope>NUCLEOTIDE SEQUENCE</scope>
    <source>
        <strain evidence="2">CBS 110217</strain>
    </source>
</reference>
<evidence type="ECO:0000256" key="1">
    <source>
        <dbReference type="SAM" id="MobiDB-lite"/>
    </source>
</evidence>
<dbReference type="EMBL" id="ML978161">
    <property type="protein sequence ID" value="KAF2034391.1"/>
    <property type="molecule type" value="Genomic_DNA"/>
</dbReference>